<evidence type="ECO:0000313" key="1">
    <source>
        <dbReference type="Proteomes" id="UP000492821"/>
    </source>
</evidence>
<dbReference type="WBParaSite" id="Pan_g11941.t1">
    <property type="protein sequence ID" value="Pan_g11941.t1"/>
    <property type="gene ID" value="Pan_g11941"/>
</dbReference>
<reference evidence="2" key="2">
    <citation type="submission" date="2020-10" db="UniProtKB">
        <authorList>
            <consortium name="WormBaseParasite"/>
        </authorList>
    </citation>
    <scope>IDENTIFICATION</scope>
</reference>
<name>A0A7E4USF6_PANRE</name>
<dbReference type="Proteomes" id="UP000492821">
    <property type="component" value="Unassembled WGS sequence"/>
</dbReference>
<keyword evidence="1" id="KW-1185">Reference proteome</keyword>
<organism evidence="1 2">
    <name type="scientific">Panagrellus redivivus</name>
    <name type="common">Microworm</name>
    <dbReference type="NCBI Taxonomy" id="6233"/>
    <lineage>
        <taxon>Eukaryota</taxon>
        <taxon>Metazoa</taxon>
        <taxon>Ecdysozoa</taxon>
        <taxon>Nematoda</taxon>
        <taxon>Chromadorea</taxon>
        <taxon>Rhabditida</taxon>
        <taxon>Tylenchina</taxon>
        <taxon>Panagrolaimomorpha</taxon>
        <taxon>Panagrolaimoidea</taxon>
        <taxon>Panagrolaimidae</taxon>
        <taxon>Panagrellus</taxon>
    </lineage>
</organism>
<proteinExistence type="predicted"/>
<dbReference type="AlphaFoldDB" id="A0A7E4USF6"/>
<sequence length="109" mass="11857">MPGQSHLFTDYGSTCGQKPSFAAFSCLWPCYQRIFATLTQTVITIRLLFVTSVLHSCSVPVLSLSNGFPTPQAANGDALANKFCIEPTSQHLGLTFFAVYLIRVPLNAV</sequence>
<evidence type="ECO:0000313" key="2">
    <source>
        <dbReference type="WBParaSite" id="Pan_g11941.t1"/>
    </source>
</evidence>
<accession>A0A7E4USF6</accession>
<protein>
    <submittedName>
        <fullName evidence="2">Secreted protein</fullName>
    </submittedName>
</protein>
<reference evidence="1" key="1">
    <citation type="journal article" date="2013" name="Genetics">
        <title>The draft genome and transcriptome of Panagrellus redivivus are shaped by the harsh demands of a free-living lifestyle.</title>
        <authorList>
            <person name="Srinivasan J."/>
            <person name="Dillman A.R."/>
            <person name="Macchietto M.G."/>
            <person name="Heikkinen L."/>
            <person name="Lakso M."/>
            <person name="Fracchia K.M."/>
            <person name="Antoshechkin I."/>
            <person name="Mortazavi A."/>
            <person name="Wong G."/>
            <person name="Sternberg P.W."/>
        </authorList>
    </citation>
    <scope>NUCLEOTIDE SEQUENCE [LARGE SCALE GENOMIC DNA]</scope>
    <source>
        <strain evidence="1">MT8872</strain>
    </source>
</reference>